<dbReference type="InterPro" id="IPR006703">
    <property type="entry name" value="G_AIG1"/>
</dbReference>
<dbReference type="OrthoDB" id="8954335at2759"/>
<evidence type="ECO:0000256" key="1">
    <source>
        <dbReference type="ARBA" id="ARBA00008535"/>
    </source>
</evidence>
<proteinExistence type="inferred from homology"/>
<evidence type="ECO:0000313" key="7">
    <source>
        <dbReference type="Proteomes" id="UP000749559"/>
    </source>
</evidence>
<dbReference type="Pfam" id="PF04548">
    <property type="entry name" value="AIG1"/>
    <property type="match status" value="1"/>
</dbReference>
<accession>A0A8S4NBV5</accession>
<dbReference type="PANTHER" id="PTHR32046:SF14">
    <property type="match status" value="1"/>
</dbReference>
<dbReference type="AlphaFoldDB" id="A0A8S4NBV5"/>
<sequence>MAQNSPFPGKPEAWKELTKRGKPGVKIAWNLKQTVPPVEVVSYRILYKVAGSKGKWKEKSITVEDGAENTLFETVITLKPGTYVFAIVVVFEDDEISEMSGESDEFAFDGKEESENIKVSLKSTILGNARKVQEGDGNTCPSVYQIELQPTFISPDKGIRKYDIGKNQCTDQYLREKVILIVGATGAGKSTLINVMVNYLYGFDLDDGKLLRLIDEKGDANQAESQTKAITAYTIHSQDGLKVANTIITIIDTPGFGDTSGIQRDEEIVNQIRDFFTSKDPKLLVDHIDLVGFVAQSSLPRLTPTQRYIFDKILSLFGKDIENKITMLLTFADGGTPNVLSGIKESGFKHNEYFTFNNSAFFIKEADVTRKTILDFWDMGEKSFKRFFEALDRCEPTSLALTKETLLERQQLQSNMDQMHINIREGLNKLEQLEEELKVVENHEEDMRKHKNFTYETEVEEVEKRHVGNHICTTYCITCNRTCHNNCDYKDNEKKKKCKVMNREGYCTACPGRCYYQVHEHRPFVMIITRKKVTHTIADLQQRYARGKKGQATHMALSKQIKADFEIHQKQTLLLIDYNRQTVERLNAIALKPNPTSTIDYIDTLIDAEMGDKKPGFQKRVHELRELRKKTEELADLIMKGGEDPFSSHRGVLGALEQKESDVKASGRFSSMFQTCKKWLNIGKTKEGISRKSKKPQPGKKKM</sequence>
<protein>
    <recommendedName>
        <fullName evidence="5">AIG1-type G domain-containing protein</fullName>
    </recommendedName>
</protein>
<dbReference type="Gene3D" id="3.40.50.300">
    <property type="entry name" value="P-loop containing nucleotide triphosphate hydrolases"/>
    <property type="match status" value="1"/>
</dbReference>
<feature type="coiled-coil region" evidence="3">
    <location>
        <begin position="416"/>
        <end position="450"/>
    </location>
</feature>
<organism evidence="6 7">
    <name type="scientific">Owenia fusiformis</name>
    <name type="common">Polychaete worm</name>
    <dbReference type="NCBI Taxonomy" id="6347"/>
    <lineage>
        <taxon>Eukaryota</taxon>
        <taxon>Metazoa</taxon>
        <taxon>Spiralia</taxon>
        <taxon>Lophotrochozoa</taxon>
        <taxon>Annelida</taxon>
        <taxon>Polychaeta</taxon>
        <taxon>Sedentaria</taxon>
        <taxon>Canalipalpata</taxon>
        <taxon>Sabellida</taxon>
        <taxon>Oweniida</taxon>
        <taxon>Oweniidae</taxon>
        <taxon>Owenia</taxon>
    </lineage>
</organism>
<keyword evidence="3" id="KW-0175">Coiled coil</keyword>
<dbReference type="EMBL" id="CAIIXF020000002">
    <property type="protein sequence ID" value="CAH1778320.1"/>
    <property type="molecule type" value="Genomic_DNA"/>
</dbReference>
<dbReference type="Proteomes" id="UP000749559">
    <property type="component" value="Unassembled WGS sequence"/>
</dbReference>
<dbReference type="GO" id="GO:0005525">
    <property type="term" value="F:GTP binding"/>
    <property type="evidence" value="ECO:0007669"/>
    <property type="project" value="InterPro"/>
</dbReference>
<feature type="region of interest" description="Disordered" evidence="4">
    <location>
        <begin position="684"/>
        <end position="703"/>
    </location>
</feature>
<comment type="caution">
    <text evidence="6">The sequence shown here is derived from an EMBL/GenBank/DDBJ whole genome shotgun (WGS) entry which is preliminary data.</text>
</comment>
<evidence type="ECO:0000259" key="5">
    <source>
        <dbReference type="Pfam" id="PF04548"/>
    </source>
</evidence>
<dbReference type="PANTHER" id="PTHR32046">
    <property type="entry name" value="G DOMAIN-CONTAINING PROTEIN"/>
    <property type="match status" value="1"/>
</dbReference>
<evidence type="ECO:0000256" key="3">
    <source>
        <dbReference type="SAM" id="Coils"/>
    </source>
</evidence>
<evidence type="ECO:0000256" key="4">
    <source>
        <dbReference type="SAM" id="MobiDB-lite"/>
    </source>
</evidence>
<dbReference type="InterPro" id="IPR027417">
    <property type="entry name" value="P-loop_NTPase"/>
</dbReference>
<evidence type="ECO:0000256" key="2">
    <source>
        <dbReference type="ARBA" id="ARBA00022741"/>
    </source>
</evidence>
<name>A0A8S4NBV5_OWEFU</name>
<reference evidence="6" key="1">
    <citation type="submission" date="2022-03" db="EMBL/GenBank/DDBJ databases">
        <authorList>
            <person name="Martin C."/>
        </authorList>
    </citation>
    <scope>NUCLEOTIDE SEQUENCE</scope>
</reference>
<keyword evidence="2" id="KW-0547">Nucleotide-binding</keyword>
<feature type="domain" description="AIG1-type G" evidence="5">
    <location>
        <begin position="179"/>
        <end position="333"/>
    </location>
</feature>
<dbReference type="SUPFAM" id="SSF52540">
    <property type="entry name" value="P-loop containing nucleoside triphosphate hydrolases"/>
    <property type="match status" value="1"/>
</dbReference>
<keyword evidence="7" id="KW-1185">Reference proteome</keyword>
<comment type="similarity">
    <text evidence="1">Belongs to the TRAFAC class TrmE-Era-EngA-EngB-Septin-like GTPase superfamily. AIG1/Toc34/Toc159-like paraseptin GTPase family. IAN subfamily.</text>
</comment>
<gene>
    <name evidence="6" type="ORF">OFUS_LOCUS5253</name>
</gene>
<feature type="compositionally biased region" description="Basic residues" evidence="4">
    <location>
        <begin position="691"/>
        <end position="703"/>
    </location>
</feature>
<dbReference type="CDD" id="cd00882">
    <property type="entry name" value="Ras_like_GTPase"/>
    <property type="match status" value="1"/>
</dbReference>
<evidence type="ECO:0000313" key="6">
    <source>
        <dbReference type="EMBL" id="CAH1778320.1"/>
    </source>
</evidence>